<sequence length="81" mass="8571">MGLLTALWRRRRGDHCVVTGRGRSPRVTAVVCSGPLGQTRHLDALRCVSATSMSSAKPFAHSIKTETLALLPSFKGALGGP</sequence>
<protein>
    <submittedName>
        <fullName evidence="1">Uncharacterized protein</fullName>
    </submittedName>
</protein>
<name>A0A498IMR5_MALDO</name>
<proteinExistence type="predicted"/>
<accession>A0A498IMR5</accession>
<reference evidence="1 2" key="1">
    <citation type="submission" date="2018-10" db="EMBL/GenBank/DDBJ databases">
        <title>A high-quality apple genome assembly.</title>
        <authorList>
            <person name="Hu J."/>
        </authorList>
    </citation>
    <scope>NUCLEOTIDE SEQUENCE [LARGE SCALE GENOMIC DNA]</scope>
    <source>
        <strain evidence="2">cv. HFTH1</strain>
        <tissue evidence="1">Young leaf</tissue>
    </source>
</reference>
<gene>
    <name evidence="1" type="ORF">DVH24_005678</name>
</gene>
<dbReference type="EMBL" id="RDQH01000337">
    <property type="protein sequence ID" value="RXH83425.1"/>
    <property type="molecule type" value="Genomic_DNA"/>
</dbReference>
<comment type="caution">
    <text evidence="1">The sequence shown here is derived from an EMBL/GenBank/DDBJ whole genome shotgun (WGS) entry which is preliminary data.</text>
</comment>
<dbReference type="Proteomes" id="UP000290289">
    <property type="component" value="Chromosome 11"/>
</dbReference>
<organism evidence="1 2">
    <name type="scientific">Malus domestica</name>
    <name type="common">Apple</name>
    <name type="synonym">Pyrus malus</name>
    <dbReference type="NCBI Taxonomy" id="3750"/>
    <lineage>
        <taxon>Eukaryota</taxon>
        <taxon>Viridiplantae</taxon>
        <taxon>Streptophyta</taxon>
        <taxon>Embryophyta</taxon>
        <taxon>Tracheophyta</taxon>
        <taxon>Spermatophyta</taxon>
        <taxon>Magnoliopsida</taxon>
        <taxon>eudicotyledons</taxon>
        <taxon>Gunneridae</taxon>
        <taxon>Pentapetalae</taxon>
        <taxon>rosids</taxon>
        <taxon>fabids</taxon>
        <taxon>Rosales</taxon>
        <taxon>Rosaceae</taxon>
        <taxon>Amygdaloideae</taxon>
        <taxon>Maleae</taxon>
        <taxon>Malus</taxon>
    </lineage>
</organism>
<evidence type="ECO:0000313" key="1">
    <source>
        <dbReference type="EMBL" id="RXH83425.1"/>
    </source>
</evidence>
<dbReference type="AlphaFoldDB" id="A0A498IMR5"/>
<evidence type="ECO:0000313" key="2">
    <source>
        <dbReference type="Proteomes" id="UP000290289"/>
    </source>
</evidence>
<keyword evidence="2" id="KW-1185">Reference proteome</keyword>